<protein>
    <recommendedName>
        <fullName evidence="1">Protein kinase domain-containing protein</fullName>
    </recommendedName>
</protein>
<comment type="caution">
    <text evidence="2">The sequence shown here is derived from an EMBL/GenBank/DDBJ whole genome shotgun (WGS) entry which is preliminary data.</text>
</comment>
<dbReference type="SUPFAM" id="SSF56112">
    <property type="entry name" value="Protein kinase-like (PK-like)"/>
    <property type="match status" value="1"/>
</dbReference>
<dbReference type="Gene3D" id="1.10.510.10">
    <property type="entry name" value="Transferase(Phosphotransferase) domain 1"/>
    <property type="match status" value="1"/>
</dbReference>
<gene>
    <name evidence="2" type="ORF">RDB_LOCUS57311</name>
</gene>
<dbReference type="GO" id="GO:0004672">
    <property type="term" value="F:protein kinase activity"/>
    <property type="evidence" value="ECO:0007669"/>
    <property type="project" value="InterPro"/>
</dbReference>
<dbReference type="EMBL" id="CAJMXA010001289">
    <property type="protein sequence ID" value="CAE6457233.1"/>
    <property type="molecule type" value="Genomic_DNA"/>
</dbReference>
<evidence type="ECO:0000313" key="2">
    <source>
        <dbReference type="EMBL" id="CAE6457233.1"/>
    </source>
</evidence>
<dbReference type="InterPro" id="IPR000719">
    <property type="entry name" value="Prot_kinase_dom"/>
</dbReference>
<dbReference type="GO" id="GO:0005524">
    <property type="term" value="F:ATP binding"/>
    <property type="evidence" value="ECO:0007669"/>
    <property type="project" value="InterPro"/>
</dbReference>
<evidence type="ECO:0000259" key="1">
    <source>
        <dbReference type="PROSITE" id="PS50011"/>
    </source>
</evidence>
<reference evidence="2" key="1">
    <citation type="submission" date="2021-01" db="EMBL/GenBank/DDBJ databases">
        <authorList>
            <person name="Kaushik A."/>
        </authorList>
    </citation>
    <scope>NUCLEOTIDE SEQUENCE</scope>
    <source>
        <strain evidence="2">AG6-10EEA</strain>
    </source>
</reference>
<dbReference type="Pfam" id="PF00069">
    <property type="entry name" value="Pkinase"/>
    <property type="match status" value="1"/>
</dbReference>
<accession>A0A8H3BJE5</accession>
<dbReference type="PROSITE" id="PS50011">
    <property type="entry name" value="PROTEIN_KINASE_DOM"/>
    <property type="match status" value="1"/>
</dbReference>
<feature type="domain" description="Protein kinase" evidence="1">
    <location>
        <begin position="1"/>
        <end position="92"/>
    </location>
</feature>
<dbReference type="Proteomes" id="UP000663853">
    <property type="component" value="Unassembled WGS sequence"/>
</dbReference>
<proteinExistence type="predicted"/>
<dbReference type="AlphaFoldDB" id="A0A8H3BJE5"/>
<dbReference type="InterPro" id="IPR011009">
    <property type="entry name" value="Kinase-like_dom_sf"/>
</dbReference>
<organism evidence="2 3">
    <name type="scientific">Rhizoctonia solani</name>
    <dbReference type="NCBI Taxonomy" id="456999"/>
    <lineage>
        <taxon>Eukaryota</taxon>
        <taxon>Fungi</taxon>
        <taxon>Dikarya</taxon>
        <taxon>Basidiomycota</taxon>
        <taxon>Agaricomycotina</taxon>
        <taxon>Agaricomycetes</taxon>
        <taxon>Cantharellales</taxon>
        <taxon>Ceratobasidiaceae</taxon>
        <taxon>Rhizoctonia</taxon>
    </lineage>
</organism>
<evidence type="ECO:0000313" key="3">
    <source>
        <dbReference type="Proteomes" id="UP000663853"/>
    </source>
</evidence>
<sequence length="92" mass="10166">MSQIHGDLKGSNVLVSYDGTARIMDFDESLIIPDVTLQWATTNKKRFSIHWAAPELLEVMGQKSFGLDVYSLGMTILVGRNSAEAFSGKVPY</sequence>
<name>A0A8H3BJE5_9AGAM</name>